<dbReference type="InterPro" id="IPR005331">
    <property type="entry name" value="Sulfotransferase"/>
</dbReference>
<evidence type="ECO:0008006" key="3">
    <source>
        <dbReference type="Google" id="ProtNLM"/>
    </source>
</evidence>
<organism evidence="1 2">
    <name type="scientific">Diploscapter pachys</name>
    <dbReference type="NCBI Taxonomy" id="2018661"/>
    <lineage>
        <taxon>Eukaryota</taxon>
        <taxon>Metazoa</taxon>
        <taxon>Ecdysozoa</taxon>
        <taxon>Nematoda</taxon>
        <taxon>Chromadorea</taxon>
        <taxon>Rhabditida</taxon>
        <taxon>Rhabditina</taxon>
        <taxon>Rhabditomorpha</taxon>
        <taxon>Rhabditoidea</taxon>
        <taxon>Rhabditidae</taxon>
        <taxon>Diploscapter</taxon>
    </lineage>
</organism>
<dbReference type="PANTHER" id="PTHR22900">
    <property type="entry name" value="PROTEIN CBG14245-RELATED"/>
    <property type="match status" value="1"/>
</dbReference>
<proteinExistence type="predicted"/>
<name>A0A2A2L883_9BILA</name>
<dbReference type="OrthoDB" id="408912at2759"/>
<accession>A0A2A2L883</accession>
<gene>
    <name evidence="1" type="ORF">WR25_16274</name>
</gene>
<protein>
    <recommendedName>
        <fullName evidence="3">Sulfotransferase domain-containing protein</fullName>
    </recommendedName>
</protein>
<dbReference type="STRING" id="2018661.A0A2A2L883"/>
<dbReference type="GO" id="GO:0016020">
    <property type="term" value="C:membrane"/>
    <property type="evidence" value="ECO:0007669"/>
    <property type="project" value="InterPro"/>
</dbReference>
<dbReference type="EMBL" id="LIAE01007045">
    <property type="protein sequence ID" value="PAV82481.1"/>
    <property type="molecule type" value="Genomic_DNA"/>
</dbReference>
<dbReference type="AlphaFoldDB" id="A0A2A2L883"/>
<dbReference type="GO" id="GO:1902884">
    <property type="term" value="P:positive regulation of response to oxidative stress"/>
    <property type="evidence" value="ECO:0007669"/>
    <property type="project" value="InterPro"/>
</dbReference>
<dbReference type="InterPro" id="IPR007669">
    <property type="entry name" value="Chst-1-like"/>
</dbReference>
<dbReference type="GO" id="GO:0050650">
    <property type="term" value="P:chondroitin sulfate proteoglycan biosynthetic process"/>
    <property type="evidence" value="ECO:0007669"/>
    <property type="project" value="InterPro"/>
</dbReference>
<dbReference type="GO" id="GO:0047756">
    <property type="term" value="F:chondroitin 4-sulfotransferase activity"/>
    <property type="evidence" value="ECO:0007669"/>
    <property type="project" value="InterPro"/>
</dbReference>
<evidence type="ECO:0000313" key="2">
    <source>
        <dbReference type="Proteomes" id="UP000218231"/>
    </source>
</evidence>
<comment type="caution">
    <text evidence="1">The sequence shown here is derived from an EMBL/GenBank/DDBJ whole genome shotgun (WGS) entry which is preliminary data.</text>
</comment>
<reference evidence="1 2" key="1">
    <citation type="journal article" date="2017" name="Curr. Biol.">
        <title>Genome architecture and evolution of a unichromosomal asexual nematode.</title>
        <authorList>
            <person name="Fradin H."/>
            <person name="Zegar C."/>
            <person name="Gutwein M."/>
            <person name="Lucas J."/>
            <person name="Kovtun M."/>
            <person name="Corcoran D."/>
            <person name="Baugh L.R."/>
            <person name="Kiontke K."/>
            <person name="Gunsalus K."/>
            <person name="Fitch D.H."/>
            <person name="Piano F."/>
        </authorList>
    </citation>
    <scope>NUCLEOTIDE SEQUENCE [LARGE SCALE GENOMIC DNA]</scope>
    <source>
        <strain evidence="1">PF1309</strain>
    </source>
</reference>
<dbReference type="Proteomes" id="UP000218231">
    <property type="component" value="Unassembled WGS sequence"/>
</dbReference>
<sequence length="235" mass="27972">MEDGWKDFGKDYNLGLCLIEKCASTLSVGINCFVKKGEFFERLGIKISDGWSKTSWCLDDYSTFNLSNPNIDVVELGFKEKRMIAIVREPLDRFISAFINKCIDEEDWTESFVHCYDCHKNMSCVVERAYNRMVEISKAKHFELDYTDRHFTPLSWYCNFKKHFRKYTLIKKESSSDAGKTHHSTSHTIRRQKYEKEMFTNPYVMQTLKKMYYYDYLIFNFDTAVFDNVKLPEDY</sequence>
<dbReference type="PANTHER" id="PTHR22900:SF5">
    <property type="entry name" value="PROTEIN CBG14245"/>
    <property type="match status" value="1"/>
</dbReference>
<evidence type="ECO:0000313" key="1">
    <source>
        <dbReference type="EMBL" id="PAV82481.1"/>
    </source>
</evidence>
<keyword evidence="2" id="KW-1185">Reference proteome</keyword>
<dbReference type="Pfam" id="PF03567">
    <property type="entry name" value="Sulfotransfer_2"/>
    <property type="match status" value="1"/>
</dbReference>